<dbReference type="RefSeq" id="WP_092317111.1">
    <property type="nucleotide sequence ID" value="NZ_FOKY01000001.1"/>
</dbReference>
<evidence type="ECO:0000256" key="2">
    <source>
        <dbReference type="ARBA" id="ARBA00007634"/>
    </source>
</evidence>
<comment type="similarity">
    <text evidence="2 8">Belongs to the bacterial ribosomal protein bS20 family.</text>
</comment>
<evidence type="ECO:0000256" key="5">
    <source>
        <dbReference type="ARBA" id="ARBA00022980"/>
    </source>
</evidence>
<dbReference type="Proteomes" id="UP000240042">
    <property type="component" value="Unassembled WGS sequence"/>
</dbReference>
<dbReference type="OrthoDB" id="289707at2"/>
<accession>A0A1I1D400</accession>
<comment type="function">
    <text evidence="1 8">Binds directly to 16S ribosomal RNA.</text>
</comment>
<keyword evidence="9" id="KW-0175">Coiled coil</keyword>
<evidence type="ECO:0000256" key="3">
    <source>
        <dbReference type="ARBA" id="ARBA00022730"/>
    </source>
</evidence>
<keyword evidence="4 8" id="KW-0694">RNA-binding</keyword>
<dbReference type="NCBIfam" id="TIGR00029">
    <property type="entry name" value="S20"/>
    <property type="match status" value="1"/>
</dbReference>
<dbReference type="InterPro" id="IPR002583">
    <property type="entry name" value="Ribosomal_bS20"/>
</dbReference>
<evidence type="ECO:0000313" key="10">
    <source>
        <dbReference type="EMBL" id="SFB67818.1"/>
    </source>
</evidence>
<dbReference type="GO" id="GO:0003735">
    <property type="term" value="F:structural constituent of ribosome"/>
    <property type="evidence" value="ECO:0007669"/>
    <property type="project" value="InterPro"/>
</dbReference>
<dbReference type="GO" id="GO:0070181">
    <property type="term" value="F:small ribosomal subunit rRNA binding"/>
    <property type="evidence" value="ECO:0007669"/>
    <property type="project" value="TreeGrafter"/>
</dbReference>
<feature type="coiled-coil region" evidence="9">
    <location>
        <begin position="39"/>
        <end position="66"/>
    </location>
</feature>
<dbReference type="SUPFAM" id="SSF46992">
    <property type="entry name" value="Ribosomal protein S20"/>
    <property type="match status" value="1"/>
</dbReference>
<dbReference type="GO" id="GO:0015935">
    <property type="term" value="C:small ribosomal subunit"/>
    <property type="evidence" value="ECO:0007669"/>
    <property type="project" value="TreeGrafter"/>
</dbReference>
<dbReference type="Pfam" id="PF01649">
    <property type="entry name" value="Ribosomal_S20p"/>
    <property type="match status" value="1"/>
</dbReference>
<organism evidence="10 11">
    <name type="scientific">Brevinema andersonii</name>
    <dbReference type="NCBI Taxonomy" id="34097"/>
    <lineage>
        <taxon>Bacteria</taxon>
        <taxon>Pseudomonadati</taxon>
        <taxon>Spirochaetota</taxon>
        <taxon>Spirochaetia</taxon>
        <taxon>Brevinematales</taxon>
        <taxon>Brevinemataceae</taxon>
        <taxon>Brevinema</taxon>
    </lineage>
</organism>
<keyword evidence="3 8" id="KW-0699">rRNA-binding</keyword>
<dbReference type="GO" id="GO:0006412">
    <property type="term" value="P:translation"/>
    <property type="evidence" value="ECO:0007669"/>
    <property type="project" value="UniProtKB-UniRule"/>
</dbReference>
<dbReference type="AlphaFoldDB" id="A0A1I1D400"/>
<protein>
    <recommendedName>
        <fullName evidence="7 8">Small ribosomal subunit protein bS20</fullName>
    </recommendedName>
</protein>
<keyword evidence="11" id="KW-1185">Reference proteome</keyword>
<name>A0A1I1D400_BREAD</name>
<reference evidence="11" key="1">
    <citation type="submission" date="2016-10" db="EMBL/GenBank/DDBJ databases">
        <authorList>
            <person name="Varghese N."/>
            <person name="Submissions S."/>
        </authorList>
    </citation>
    <scope>NUCLEOTIDE SEQUENCE [LARGE SCALE GENOMIC DNA]</scope>
    <source>
        <strain evidence="11">ATCC 43811</strain>
    </source>
</reference>
<dbReference type="PANTHER" id="PTHR33398:SF1">
    <property type="entry name" value="SMALL RIBOSOMAL SUBUNIT PROTEIN BS20C"/>
    <property type="match status" value="1"/>
</dbReference>
<dbReference type="Gene3D" id="1.20.58.110">
    <property type="entry name" value="Ribosomal protein S20"/>
    <property type="match status" value="1"/>
</dbReference>
<dbReference type="GO" id="GO:0005829">
    <property type="term" value="C:cytosol"/>
    <property type="evidence" value="ECO:0007669"/>
    <property type="project" value="TreeGrafter"/>
</dbReference>
<keyword evidence="5 8" id="KW-0689">Ribosomal protein</keyword>
<evidence type="ECO:0000313" key="11">
    <source>
        <dbReference type="Proteomes" id="UP000240042"/>
    </source>
</evidence>
<keyword evidence="6 8" id="KW-0687">Ribonucleoprotein</keyword>
<dbReference type="InterPro" id="IPR036510">
    <property type="entry name" value="Ribosomal_bS20_sf"/>
</dbReference>
<evidence type="ECO:0000256" key="4">
    <source>
        <dbReference type="ARBA" id="ARBA00022884"/>
    </source>
</evidence>
<evidence type="ECO:0000256" key="1">
    <source>
        <dbReference type="ARBA" id="ARBA00003134"/>
    </source>
</evidence>
<dbReference type="EMBL" id="FOKY01000001">
    <property type="protein sequence ID" value="SFB67818.1"/>
    <property type="molecule type" value="Genomic_DNA"/>
</dbReference>
<evidence type="ECO:0000256" key="6">
    <source>
        <dbReference type="ARBA" id="ARBA00023274"/>
    </source>
</evidence>
<dbReference type="PANTHER" id="PTHR33398">
    <property type="entry name" value="30S RIBOSOMAL PROTEIN S20"/>
    <property type="match status" value="1"/>
</dbReference>
<evidence type="ECO:0000256" key="8">
    <source>
        <dbReference type="HAMAP-Rule" id="MF_00500"/>
    </source>
</evidence>
<evidence type="ECO:0000256" key="7">
    <source>
        <dbReference type="ARBA" id="ARBA00035136"/>
    </source>
</evidence>
<gene>
    <name evidence="8" type="primary">rpsT</name>
    <name evidence="10" type="ORF">SAMN02745150_00111</name>
</gene>
<evidence type="ECO:0000256" key="9">
    <source>
        <dbReference type="SAM" id="Coils"/>
    </source>
</evidence>
<dbReference type="HAMAP" id="MF_00500">
    <property type="entry name" value="Ribosomal_bS20"/>
    <property type="match status" value="1"/>
</dbReference>
<proteinExistence type="inferred from homology"/>
<sequence length="91" mass="10856">MPNIKSAKIRAKQNEKRRLRNKAIKTFIRHLRRNVFQTLTEKMFTIEEAQKELNAFKKQVDKAWSKGVLPRNTSSRMKSSMELLFKKNYSI</sequence>
<dbReference type="STRING" id="34097.SAMN02745150_00111"/>